<dbReference type="PANTHER" id="PTHR13847">
    <property type="entry name" value="SARCOSINE DEHYDROGENASE-RELATED"/>
    <property type="match status" value="1"/>
</dbReference>
<dbReference type="Gene3D" id="3.30.9.10">
    <property type="entry name" value="D-Amino Acid Oxidase, subunit A, domain 2"/>
    <property type="match status" value="1"/>
</dbReference>
<keyword evidence="8" id="KW-1185">Reference proteome</keyword>
<dbReference type="PROSITE" id="PS51296">
    <property type="entry name" value="RIESKE"/>
    <property type="match status" value="1"/>
</dbReference>
<evidence type="ECO:0000256" key="3">
    <source>
        <dbReference type="ARBA" id="ARBA00023004"/>
    </source>
</evidence>
<reference evidence="7 8" key="1">
    <citation type="submission" date="2016-10" db="EMBL/GenBank/DDBJ databases">
        <authorList>
            <person name="de Groot N.N."/>
        </authorList>
    </citation>
    <scope>NUCLEOTIDE SEQUENCE [LARGE SCALE GENOMIC DNA]</scope>
    <source>
        <strain evidence="7 8">DSM 25186</strain>
    </source>
</reference>
<sequence>MPQPPSPLSALWSATTSLQSYPTLTHDLHVDVAIVGGGITGLTTAYHLVHAGLRVAVLEAFRIGMGTTGSSTGNLYVPVDEHLSTVASKHDEATLRAVATCRKAALDFIAHRMEEFHIACAFERVPWFLFADPHSQQTSQAVDERQAANRAGLSASGSVPDQFPYEVGAMAQLADQAQFNPLQYVQGLAAALADHENCLIFENTQVTQVEDKGPCVVQTAGGQVKAQSVVMATHTPKGIYGVHTAMECYREAAMAVRLKGDLPAGGIYWHLQQQKHYSVRPYRDATGDYLIAIGEPHLPGHDDDESFQTLETYLRAHFAVDQVAYRWAAQKYQPADTLPYIGVSPLQKHVYIATGFSADGLIWGTAAGHLLCDAILQRENPYARYFDPKRFTPVASAPRLLKEGMVVAQHLVSDYLFYGDAKALEEVRPGEGKTLKLDGEKVAAYRDEAGRLYVVSSVCPHMGCIVHWNAVEKSWDCPCHGSRFAVDGQVLEGPAYHPLAPKSPHVPSSQA</sequence>
<dbReference type="STRING" id="1075417.SAMN05421823_101354"/>
<dbReference type="InterPro" id="IPR006076">
    <property type="entry name" value="FAD-dep_OxRdtase"/>
</dbReference>
<evidence type="ECO:0000313" key="8">
    <source>
        <dbReference type="Proteomes" id="UP000198510"/>
    </source>
</evidence>
<evidence type="ECO:0000313" key="7">
    <source>
        <dbReference type="EMBL" id="SDJ89408.1"/>
    </source>
</evidence>
<dbReference type="SUPFAM" id="SSF50022">
    <property type="entry name" value="ISP domain"/>
    <property type="match status" value="1"/>
</dbReference>
<dbReference type="InterPro" id="IPR036188">
    <property type="entry name" value="FAD/NAD-bd_sf"/>
</dbReference>
<feature type="domain" description="Rieske" evidence="6">
    <location>
        <begin position="419"/>
        <end position="501"/>
    </location>
</feature>
<dbReference type="InterPro" id="IPR017941">
    <property type="entry name" value="Rieske_2Fe-2S"/>
</dbReference>
<evidence type="ECO:0000256" key="4">
    <source>
        <dbReference type="ARBA" id="ARBA00023014"/>
    </source>
</evidence>
<keyword evidence="4" id="KW-0411">Iron-sulfur</keyword>
<dbReference type="Proteomes" id="UP000198510">
    <property type="component" value="Unassembled WGS sequence"/>
</dbReference>
<dbReference type="Pfam" id="PF00355">
    <property type="entry name" value="Rieske"/>
    <property type="match status" value="1"/>
</dbReference>
<evidence type="ECO:0000256" key="1">
    <source>
        <dbReference type="ARBA" id="ARBA00022714"/>
    </source>
</evidence>
<dbReference type="InterPro" id="IPR036922">
    <property type="entry name" value="Rieske_2Fe-2S_sf"/>
</dbReference>
<dbReference type="Gene3D" id="2.102.10.10">
    <property type="entry name" value="Rieske [2Fe-2S] iron-sulphur domain"/>
    <property type="match status" value="1"/>
</dbReference>
<keyword evidence="2" id="KW-0479">Metal-binding</keyword>
<dbReference type="Gene3D" id="3.50.50.60">
    <property type="entry name" value="FAD/NAD(P)-binding domain"/>
    <property type="match status" value="1"/>
</dbReference>
<dbReference type="Pfam" id="PF01266">
    <property type="entry name" value="DAO"/>
    <property type="match status" value="1"/>
</dbReference>
<dbReference type="FunFam" id="2.102.10.10:FF:000014">
    <property type="entry name" value="Oxidoreductase, FAD dependent"/>
    <property type="match status" value="1"/>
</dbReference>
<evidence type="ECO:0000259" key="6">
    <source>
        <dbReference type="PROSITE" id="PS51296"/>
    </source>
</evidence>
<dbReference type="CDD" id="cd03477">
    <property type="entry name" value="Rieske_YhfW_C"/>
    <property type="match status" value="1"/>
</dbReference>
<dbReference type="GO" id="GO:0005737">
    <property type="term" value="C:cytoplasm"/>
    <property type="evidence" value="ECO:0007669"/>
    <property type="project" value="TreeGrafter"/>
</dbReference>
<evidence type="ECO:0000256" key="5">
    <source>
        <dbReference type="ARBA" id="ARBA00023157"/>
    </source>
</evidence>
<accession>A0A1G8XFQ3</accession>
<dbReference type="PANTHER" id="PTHR13847:SF274">
    <property type="entry name" value="RIESKE 2FE-2S IRON-SULFUR PROTEIN YHFW-RELATED"/>
    <property type="match status" value="1"/>
</dbReference>
<dbReference type="RefSeq" id="WP_089678301.1">
    <property type="nucleotide sequence ID" value="NZ_FNFO01000001.1"/>
</dbReference>
<dbReference type="InterPro" id="IPR005805">
    <property type="entry name" value="Rieske_Fe-S_prot_C"/>
</dbReference>
<protein>
    <submittedName>
        <fullName evidence="7">Glycine/D-amino acid oxidase</fullName>
    </submittedName>
</protein>
<keyword evidence="5" id="KW-1015">Disulfide bond</keyword>
<dbReference type="GO" id="GO:0046872">
    <property type="term" value="F:metal ion binding"/>
    <property type="evidence" value="ECO:0007669"/>
    <property type="project" value="UniProtKB-KW"/>
</dbReference>
<dbReference type="InterPro" id="IPR038010">
    <property type="entry name" value="YhfW_C"/>
</dbReference>
<dbReference type="PRINTS" id="PR00162">
    <property type="entry name" value="RIESKE"/>
</dbReference>
<dbReference type="AlphaFoldDB" id="A0A1G8XFQ3"/>
<name>A0A1G8XFQ3_9BACT</name>
<dbReference type="OrthoDB" id="9767869at2"/>
<keyword evidence="3" id="KW-0408">Iron</keyword>
<dbReference type="EMBL" id="FNFO01000001">
    <property type="protein sequence ID" value="SDJ89408.1"/>
    <property type="molecule type" value="Genomic_DNA"/>
</dbReference>
<organism evidence="7 8">
    <name type="scientific">Catalinimonas alkaloidigena</name>
    <dbReference type="NCBI Taxonomy" id="1075417"/>
    <lineage>
        <taxon>Bacteria</taxon>
        <taxon>Pseudomonadati</taxon>
        <taxon>Bacteroidota</taxon>
        <taxon>Cytophagia</taxon>
        <taxon>Cytophagales</taxon>
        <taxon>Catalimonadaceae</taxon>
        <taxon>Catalinimonas</taxon>
    </lineage>
</organism>
<dbReference type="GO" id="GO:0016020">
    <property type="term" value="C:membrane"/>
    <property type="evidence" value="ECO:0007669"/>
    <property type="project" value="InterPro"/>
</dbReference>
<dbReference type="GO" id="GO:0051537">
    <property type="term" value="F:2 iron, 2 sulfur cluster binding"/>
    <property type="evidence" value="ECO:0007669"/>
    <property type="project" value="UniProtKB-KW"/>
</dbReference>
<evidence type="ECO:0000256" key="2">
    <source>
        <dbReference type="ARBA" id="ARBA00022723"/>
    </source>
</evidence>
<gene>
    <name evidence="7" type="ORF">SAMN05421823_101354</name>
</gene>
<keyword evidence="1" id="KW-0001">2Fe-2S</keyword>
<proteinExistence type="predicted"/>
<dbReference type="SUPFAM" id="SSF51905">
    <property type="entry name" value="FAD/NAD(P)-binding domain"/>
    <property type="match status" value="1"/>
</dbReference>